<protein>
    <submittedName>
        <fullName evidence="2">Uncharacterized protein</fullName>
    </submittedName>
</protein>
<feature type="compositionally biased region" description="Basic and acidic residues" evidence="1">
    <location>
        <begin position="14"/>
        <end position="25"/>
    </location>
</feature>
<dbReference type="AlphaFoldDB" id="A0AAV6M0H4"/>
<feature type="non-terminal residue" evidence="2">
    <location>
        <position position="1"/>
    </location>
</feature>
<evidence type="ECO:0000256" key="1">
    <source>
        <dbReference type="SAM" id="MobiDB-lite"/>
    </source>
</evidence>
<comment type="caution">
    <text evidence="2">The sequence shown here is derived from an EMBL/GenBank/DDBJ whole genome shotgun (WGS) entry which is preliminary data.</text>
</comment>
<feature type="region of interest" description="Disordered" evidence="1">
    <location>
        <begin position="1"/>
        <end position="25"/>
    </location>
</feature>
<sequence length="114" mass="13149">MAGWRLEPISMAGSRERETRNRNEEIQIGPDFVAKMIGHRENRERGRTENAGIEWRRAESVPCKATPGFIRIRALNPLESLRQTAVPWIAPVRARSTQNFSQSMEKEADTIFRK</sequence>
<accession>A0AAV6M0H4</accession>
<reference evidence="2 3" key="1">
    <citation type="journal article" date="2021" name="Hortic Res">
        <title>The domestication of Cucurbita argyrosperma as revealed by the genome of its wild relative.</title>
        <authorList>
            <person name="Barrera-Redondo J."/>
            <person name="Sanchez-de la Vega G."/>
            <person name="Aguirre-Liguori J.A."/>
            <person name="Castellanos-Morales G."/>
            <person name="Gutierrez-Guerrero Y.T."/>
            <person name="Aguirre-Dugua X."/>
            <person name="Aguirre-Planter E."/>
            <person name="Tenaillon M.I."/>
            <person name="Lira-Saade R."/>
            <person name="Eguiarte L.E."/>
        </authorList>
    </citation>
    <scope>NUCLEOTIDE SEQUENCE [LARGE SCALE GENOMIC DNA]</scope>
    <source>
        <strain evidence="2">JBR-2021</strain>
    </source>
</reference>
<gene>
    <name evidence="2" type="ORF">SDJN03_26849</name>
</gene>
<evidence type="ECO:0000313" key="3">
    <source>
        <dbReference type="Proteomes" id="UP000685013"/>
    </source>
</evidence>
<keyword evidence="3" id="KW-1185">Reference proteome</keyword>
<dbReference type="Proteomes" id="UP000685013">
    <property type="component" value="Chromosome 18"/>
</dbReference>
<dbReference type="EMBL" id="JAGKQH010000018">
    <property type="protein sequence ID" value="KAG6572962.1"/>
    <property type="molecule type" value="Genomic_DNA"/>
</dbReference>
<name>A0AAV6M0H4_9ROSI</name>
<evidence type="ECO:0000313" key="2">
    <source>
        <dbReference type="EMBL" id="KAG6572962.1"/>
    </source>
</evidence>
<proteinExistence type="predicted"/>
<organism evidence="2 3">
    <name type="scientific">Cucurbita argyrosperma subsp. sororia</name>
    <dbReference type="NCBI Taxonomy" id="37648"/>
    <lineage>
        <taxon>Eukaryota</taxon>
        <taxon>Viridiplantae</taxon>
        <taxon>Streptophyta</taxon>
        <taxon>Embryophyta</taxon>
        <taxon>Tracheophyta</taxon>
        <taxon>Spermatophyta</taxon>
        <taxon>Magnoliopsida</taxon>
        <taxon>eudicotyledons</taxon>
        <taxon>Gunneridae</taxon>
        <taxon>Pentapetalae</taxon>
        <taxon>rosids</taxon>
        <taxon>fabids</taxon>
        <taxon>Cucurbitales</taxon>
        <taxon>Cucurbitaceae</taxon>
        <taxon>Cucurbiteae</taxon>
        <taxon>Cucurbita</taxon>
    </lineage>
</organism>